<dbReference type="AlphaFoldDB" id="A0A1U9JSA4"/>
<dbReference type="SUPFAM" id="SSF55729">
    <property type="entry name" value="Acyl-CoA N-acyltransferases (Nat)"/>
    <property type="match status" value="1"/>
</dbReference>
<dbReference type="KEGG" id="thd:BHV28_00150"/>
<keyword evidence="1" id="KW-0808">Transferase</keyword>
<proteinExistence type="predicted"/>
<dbReference type="EMBL" id="CP017315">
    <property type="protein sequence ID" value="AQS40742.1"/>
    <property type="molecule type" value="Genomic_DNA"/>
</dbReference>
<gene>
    <name evidence="1" type="ORF">BHV28_00150</name>
</gene>
<dbReference type="InterPro" id="IPR016181">
    <property type="entry name" value="Acyl_CoA_acyltransferase"/>
</dbReference>
<dbReference type="GO" id="GO:0016746">
    <property type="term" value="F:acyltransferase activity"/>
    <property type="evidence" value="ECO:0007669"/>
    <property type="project" value="UniProtKB-KW"/>
</dbReference>
<organism evidence="1 2">
    <name type="scientific">Candidatus Tokpelaia hoelldobleri</name>
    <dbReference type="NCBI Taxonomy" id="1902579"/>
    <lineage>
        <taxon>Bacteria</taxon>
        <taxon>Pseudomonadati</taxon>
        <taxon>Pseudomonadota</taxon>
        <taxon>Alphaproteobacteria</taxon>
        <taxon>Hyphomicrobiales</taxon>
        <taxon>Candidatus Tokpelaia</taxon>
    </lineage>
</organism>
<accession>A0A1U9JSA4</accession>
<reference evidence="1 2" key="1">
    <citation type="journal article" date="2010" name="Science">
        <title>Genomic comparison of the ants Camponotus floridanus and Harpegnathos saltator.</title>
        <authorList>
            <person name="Bonasio R."/>
            <person name="Zhang G."/>
            <person name="Ye C."/>
            <person name="Mutti N.S."/>
            <person name="Fang X."/>
            <person name="Qin N."/>
            <person name="Donahue G."/>
            <person name="Yang P."/>
            <person name="Li Q."/>
            <person name="Li C."/>
            <person name="Zhang P."/>
            <person name="Huang Z."/>
            <person name="Berger S.L."/>
            <person name="Reinberg D."/>
            <person name="Wang J."/>
            <person name="Liebig J."/>
        </authorList>
    </citation>
    <scope>NUCLEOTIDE SEQUENCE [LARGE SCALE GENOMIC DNA]</scope>
    <source>
        <strain evidence="1 2">Hsal</strain>
    </source>
</reference>
<evidence type="ECO:0000313" key="1">
    <source>
        <dbReference type="EMBL" id="AQS40742.1"/>
    </source>
</evidence>
<dbReference type="STRING" id="1902579.BHV28_00150"/>
<evidence type="ECO:0000313" key="2">
    <source>
        <dbReference type="Proteomes" id="UP000188912"/>
    </source>
</evidence>
<keyword evidence="1" id="KW-0012">Acyltransferase</keyword>
<reference evidence="1 2" key="2">
    <citation type="journal article" date="2016" name="Sci. Rep.">
        <title>The genome of Rhizobiales bacteria in predatory ants reveals urease gene functions but no genes for nitrogen fixation.</title>
        <authorList>
            <person name="Neuvonen M.M."/>
            <person name="Tamarit D."/>
            <person name="Naslund K."/>
            <person name="Liebig J."/>
            <person name="Feldhaar H."/>
            <person name="Moran N.A."/>
            <person name="Guy L."/>
            <person name="Andersson S.G."/>
        </authorList>
    </citation>
    <scope>NUCLEOTIDE SEQUENCE [LARGE SCALE GENOMIC DNA]</scope>
    <source>
        <strain evidence="1 2">Hsal</strain>
    </source>
</reference>
<name>A0A1U9JSA4_9HYPH</name>
<sequence>MTSRPRSSSRKKTDTTENKVIYSDNGSLAVHLTTGAEAVKLSDTDHILETEPVFVVFDEAEKNNKPLAWCCITTSADKGHDTPFACSALFTTQKLMKRHPDLRFLEVSIFRIVDEKKAHRARGLLWQAITLYCAENSIDYILGCFSFDGKYPAEYALELSYLHHFCQTEPHLQLQAHNGASMDIMPVEAVKPKEVFRFLPPLLRYYLRLGAKAAKGAAISSDKAGIDVLLLIPAQSMKISPF</sequence>
<keyword evidence="2" id="KW-1185">Reference proteome</keyword>
<dbReference type="Proteomes" id="UP000188912">
    <property type="component" value="Chromosome"/>
</dbReference>
<protein>
    <submittedName>
        <fullName evidence="1">Lysophospholipid acyltransferase, LPLAT superfamily protein</fullName>
    </submittedName>
</protein>